<feature type="domain" description="TtsA-like Glycoside hydrolase family 108" evidence="1">
    <location>
        <begin position="16"/>
        <end position="98"/>
    </location>
</feature>
<name>A0AA86GN69_9SPHN</name>
<dbReference type="Gene3D" id="1.20.141.10">
    <property type="entry name" value="Chitosanase, subunit A, domain 1"/>
    <property type="match status" value="1"/>
</dbReference>
<keyword evidence="4" id="KW-1185">Reference proteome</keyword>
<evidence type="ECO:0000313" key="3">
    <source>
        <dbReference type="EMBL" id="AMG75050.1"/>
    </source>
</evidence>
<dbReference type="GO" id="GO:0016787">
    <property type="term" value="F:hydrolase activity"/>
    <property type="evidence" value="ECO:0007669"/>
    <property type="project" value="UniProtKB-KW"/>
</dbReference>
<protein>
    <submittedName>
        <fullName evidence="3">Glycosyl hydrolase 108 family protein</fullName>
    </submittedName>
</protein>
<sequence>MPNADPSTCDADTLIDAVIDREGRYVNHPTDRGGPTCWGITETVARAEGYAGDMRALPRTVAAAIYRRRYWLQPRFDRVALRAPRIAAELFDTGVNMGTATATGFLQRALNALNRGARDYPDIAVDRLIGPRTLSALDGFLAARGKGGETILLRAMEALQGERYIALAERRPSQEAFLYGWLANRIGQN</sequence>
<dbReference type="EMBL" id="CP012199">
    <property type="protein sequence ID" value="AMG75050.1"/>
    <property type="molecule type" value="Genomic_DNA"/>
</dbReference>
<evidence type="ECO:0000259" key="2">
    <source>
        <dbReference type="Pfam" id="PF09374"/>
    </source>
</evidence>
<gene>
    <name evidence="3" type="ORF">SGRAN_2700</name>
</gene>
<dbReference type="CDD" id="cd13926">
    <property type="entry name" value="N-acetylmuramidase_GH108"/>
    <property type="match status" value="1"/>
</dbReference>
<dbReference type="RefSeq" id="WP_067184473.1">
    <property type="nucleotide sequence ID" value="NZ_CP012199.1"/>
</dbReference>
<dbReference type="Pfam" id="PF09374">
    <property type="entry name" value="PG_binding_3"/>
    <property type="match status" value="1"/>
</dbReference>
<proteinExistence type="predicted"/>
<dbReference type="InterPro" id="IPR008565">
    <property type="entry name" value="TtsA-like_GH18_dom"/>
</dbReference>
<feature type="domain" description="Peptidoglycan binding" evidence="2">
    <location>
        <begin position="104"/>
        <end position="185"/>
    </location>
</feature>
<keyword evidence="3" id="KW-0378">Hydrolase</keyword>
<dbReference type="InterPro" id="IPR018537">
    <property type="entry name" value="Peptidoglycan-bd_3"/>
</dbReference>
<dbReference type="AlphaFoldDB" id="A0AA86GN69"/>
<dbReference type="KEGG" id="sgi:SGRAN_2700"/>
<dbReference type="Proteomes" id="UP000058599">
    <property type="component" value="Chromosome"/>
</dbReference>
<dbReference type="InterPro" id="IPR023346">
    <property type="entry name" value="Lysozyme-like_dom_sf"/>
</dbReference>
<evidence type="ECO:0000259" key="1">
    <source>
        <dbReference type="Pfam" id="PF05838"/>
    </source>
</evidence>
<organism evidence="3 4">
    <name type="scientific">Sphingopyxis granuli</name>
    <dbReference type="NCBI Taxonomy" id="267128"/>
    <lineage>
        <taxon>Bacteria</taxon>
        <taxon>Pseudomonadati</taxon>
        <taxon>Pseudomonadota</taxon>
        <taxon>Alphaproteobacteria</taxon>
        <taxon>Sphingomonadales</taxon>
        <taxon>Sphingomonadaceae</taxon>
        <taxon>Sphingopyxis</taxon>
    </lineage>
</organism>
<reference evidence="3 4" key="1">
    <citation type="journal article" date="2016" name="BMC Genomics">
        <title>Genomic analysis of the nitrate-respiring Sphingopyxis granuli (formerly Sphingomonas macrogoltabida) strain TFA.</title>
        <authorList>
            <person name="Garcia-Romero I."/>
            <person name="Perez-Pulido A.J."/>
            <person name="Gonzalez-Flores Y.E."/>
            <person name="Reyes-Ramirez F."/>
            <person name="Santero E."/>
            <person name="Floriano B."/>
        </authorList>
    </citation>
    <scope>NUCLEOTIDE SEQUENCE [LARGE SCALE GENOMIC DNA]</scope>
    <source>
        <strain evidence="3 4">TFA</strain>
    </source>
</reference>
<evidence type="ECO:0000313" key="4">
    <source>
        <dbReference type="Proteomes" id="UP000058599"/>
    </source>
</evidence>
<dbReference type="Pfam" id="PF05838">
    <property type="entry name" value="Glyco_hydro_108"/>
    <property type="match status" value="1"/>
</dbReference>
<dbReference type="SUPFAM" id="SSF53955">
    <property type="entry name" value="Lysozyme-like"/>
    <property type="match status" value="1"/>
</dbReference>
<accession>A0AA86GN69</accession>